<organism evidence="1 2">
    <name type="scientific">Candidatus Methylacidithermus pantelleriae</name>
    <dbReference type="NCBI Taxonomy" id="2744239"/>
    <lineage>
        <taxon>Bacteria</taxon>
        <taxon>Pseudomonadati</taxon>
        <taxon>Verrucomicrobiota</taxon>
        <taxon>Methylacidiphilae</taxon>
        <taxon>Methylacidiphilales</taxon>
        <taxon>Methylacidiphilaceae</taxon>
        <taxon>Candidatus Methylacidithermus</taxon>
    </lineage>
</organism>
<sequence length="95" mass="10504">MRSVFFYTASYFQVASSARESRAAGISCGAREQKSFAQLHKQGFSYYDFGGKFLYSKEAPCFRCRPMSSGSRSFSSSDSAVILPRSVVSASHRCV</sequence>
<dbReference type="EMBL" id="CAJNOB010000012">
    <property type="protein sequence ID" value="CAF0696143.1"/>
    <property type="molecule type" value="Genomic_DNA"/>
</dbReference>
<name>A0A8J2BKG9_9BACT</name>
<evidence type="ECO:0000313" key="2">
    <source>
        <dbReference type="Proteomes" id="UP000663859"/>
    </source>
</evidence>
<proteinExistence type="predicted"/>
<dbReference type="Proteomes" id="UP000663859">
    <property type="component" value="Unassembled WGS sequence"/>
</dbReference>
<dbReference type="AlphaFoldDB" id="A0A8J2BKG9"/>
<gene>
    <name evidence="1" type="ORF">MPNT_20129</name>
</gene>
<protein>
    <submittedName>
        <fullName evidence="1">Uncharacterized protein</fullName>
    </submittedName>
</protein>
<reference evidence="1" key="1">
    <citation type="submission" date="2021-02" db="EMBL/GenBank/DDBJ databases">
        <authorList>
            <person name="Cremers G."/>
            <person name="Picone N."/>
        </authorList>
    </citation>
    <scope>NUCLEOTIDE SEQUENCE</scope>
    <source>
        <strain evidence="1">PQ17</strain>
    </source>
</reference>
<accession>A0A8J2BKG9</accession>
<comment type="caution">
    <text evidence="1">The sequence shown here is derived from an EMBL/GenBank/DDBJ whole genome shotgun (WGS) entry which is preliminary data.</text>
</comment>
<keyword evidence="2" id="KW-1185">Reference proteome</keyword>
<evidence type="ECO:0000313" key="1">
    <source>
        <dbReference type="EMBL" id="CAF0696143.1"/>
    </source>
</evidence>